<dbReference type="GO" id="GO:0004222">
    <property type="term" value="F:metalloendopeptidase activity"/>
    <property type="evidence" value="ECO:0007669"/>
    <property type="project" value="InterPro"/>
</dbReference>
<gene>
    <name evidence="14" type="ORF">ETD85_15570</name>
</gene>
<feature type="transmembrane region" description="Helical" evidence="12">
    <location>
        <begin position="209"/>
        <end position="228"/>
    </location>
</feature>
<protein>
    <recommendedName>
        <fullName evidence="13">Peptidase M48 domain-containing protein</fullName>
    </recommendedName>
</protein>
<dbReference type="OrthoDB" id="4889053at2"/>
<feature type="transmembrane region" description="Helical" evidence="12">
    <location>
        <begin position="703"/>
        <end position="730"/>
    </location>
</feature>
<dbReference type="InterPro" id="IPR050083">
    <property type="entry name" value="HtpX_protease"/>
</dbReference>
<sequence>MTALTRRINPFLLPAATSSRFILLVSITLSAAGSSYDRVLGGATGWLEAYGRCNRDGDAAAAAGTAAQDLSTAYLACVRAVSLDRAAAGLGAMVMVTAAIVLLSAARPWLTIKRQNLRHADAAAYAGLHALVGELARAEGVARLPTLLLDTNRGAPGGRAFGGFGRSYLRLNIGTLHRARRTGDDRELRTIVLHELAHVRNRDVELTNLTLASVWVFGGLVGLPLLLYTALREPARLLDVGLRTAAATALVVVLAAAVLRARESYADVRADMARQWLPPAPAAPEAAGPAAALERSSTQERTTAFPGRGRVITWLRAAVPLHPSDEFRATIIQRPGDLMRWMPAEALGAGVAFGLGTVHLTEVVRLWFGGTAAEARLAMFLAALLYAVPCTAIVLAGAYRAALRAMASGDRPPYGLLPGCALAAGLLAGLLAAPSQAGRSWLALLTARPPISVAMVVILLVLCTALCRWSSVTAAAWLPVARARSLVPAYLGGVVPATLVCGACFPAWIQATEIATATGNLENGLVALGTTLFDAGALTGLLVAALYPLAAWLRHREPAPGRALWTHTPAPVALPRLRVRPVAALAPAAVLASAALLLEVLTPRPLLAGVLGGVTAPPGSTDYNRFLQYLALLALWLILLEVVAALVSAAVGGAHLLGFSHATLAAVTAGGALMAVVLAEPLVLMCGAPGGCAAGWLVPQLGIAFMMTAVVGVPAGVLGAGLAGAIRVPIRLLVRERAYRPPPAPRTWLRRALAVTALIATLTWSAVMVPVWALEHGLVSPARLPTGTDAVTNVPAPGSPGLRAALTACPGEMRLSVDTIFTDATAYYWATTFARLAESDRPFLAALGREGYARLRDHSGDERPLASAVSRYCQLLGAGSP</sequence>
<reference evidence="14 15" key="1">
    <citation type="submission" date="2019-05" db="EMBL/GenBank/DDBJ databases">
        <title>Draft genome sequence of Nonomuraea zeae DSM 100528.</title>
        <authorList>
            <person name="Saricaoglu S."/>
            <person name="Isik K."/>
        </authorList>
    </citation>
    <scope>NUCLEOTIDE SEQUENCE [LARGE SCALE GENOMIC DNA]</scope>
    <source>
        <strain evidence="14 15">DSM 100528</strain>
    </source>
</reference>
<evidence type="ECO:0000313" key="15">
    <source>
        <dbReference type="Proteomes" id="UP000306628"/>
    </source>
</evidence>
<name>A0A5S4GPD7_9ACTN</name>
<evidence type="ECO:0000256" key="9">
    <source>
        <dbReference type="ARBA" id="ARBA00023049"/>
    </source>
</evidence>
<evidence type="ECO:0000256" key="11">
    <source>
        <dbReference type="SAM" id="MobiDB-lite"/>
    </source>
</evidence>
<keyword evidence="2" id="KW-1003">Cell membrane</keyword>
<feature type="transmembrane region" description="Helical" evidence="12">
    <location>
        <begin position="240"/>
        <end position="259"/>
    </location>
</feature>
<dbReference type="GO" id="GO:0006508">
    <property type="term" value="P:proteolysis"/>
    <property type="evidence" value="ECO:0007669"/>
    <property type="project" value="UniProtKB-KW"/>
</dbReference>
<dbReference type="RefSeq" id="WP_138690420.1">
    <property type="nucleotide sequence ID" value="NZ_JBHSAZ010000039.1"/>
</dbReference>
<feature type="transmembrane region" description="Helical" evidence="12">
    <location>
        <begin position="582"/>
        <end position="601"/>
    </location>
</feature>
<feature type="transmembrane region" description="Helical" evidence="12">
    <location>
        <begin position="626"/>
        <end position="651"/>
    </location>
</feature>
<dbReference type="Pfam" id="PF01435">
    <property type="entry name" value="Peptidase_M48"/>
    <property type="match status" value="1"/>
</dbReference>
<feature type="transmembrane region" description="Helical" evidence="12">
    <location>
        <begin position="346"/>
        <end position="368"/>
    </location>
</feature>
<dbReference type="Proteomes" id="UP000306628">
    <property type="component" value="Unassembled WGS sequence"/>
</dbReference>
<feature type="transmembrane region" description="Helical" evidence="12">
    <location>
        <begin position="751"/>
        <end position="774"/>
    </location>
</feature>
<dbReference type="EMBL" id="VCKX01000040">
    <property type="protein sequence ID" value="TMR34825.1"/>
    <property type="molecule type" value="Genomic_DNA"/>
</dbReference>
<keyword evidence="15" id="KW-1185">Reference proteome</keyword>
<keyword evidence="9" id="KW-0482">Metalloprotease</keyword>
<dbReference type="GO" id="GO:0046872">
    <property type="term" value="F:metal ion binding"/>
    <property type="evidence" value="ECO:0007669"/>
    <property type="project" value="UniProtKB-KW"/>
</dbReference>
<feature type="transmembrane region" description="Helical" evidence="12">
    <location>
        <begin position="88"/>
        <end position="110"/>
    </location>
</feature>
<accession>A0A5S4GPD7</accession>
<evidence type="ECO:0000259" key="13">
    <source>
        <dbReference type="Pfam" id="PF01435"/>
    </source>
</evidence>
<keyword evidence="5" id="KW-0479">Metal-binding</keyword>
<evidence type="ECO:0000256" key="5">
    <source>
        <dbReference type="ARBA" id="ARBA00022723"/>
    </source>
</evidence>
<dbReference type="AlphaFoldDB" id="A0A5S4GPD7"/>
<organism evidence="14 15">
    <name type="scientific">Nonomuraea zeae</name>
    <dbReference type="NCBI Taxonomy" id="1642303"/>
    <lineage>
        <taxon>Bacteria</taxon>
        <taxon>Bacillati</taxon>
        <taxon>Actinomycetota</taxon>
        <taxon>Actinomycetes</taxon>
        <taxon>Streptosporangiales</taxon>
        <taxon>Streptosporangiaceae</taxon>
        <taxon>Nonomuraea</taxon>
    </lineage>
</organism>
<evidence type="ECO:0000256" key="4">
    <source>
        <dbReference type="ARBA" id="ARBA00022692"/>
    </source>
</evidence>
<feature type="transmembrane region" description="Helical" evidence="12">
    <location>
        <begin position="490"/>
        <end position="511"/>
    </location>
</feature>
<keyword evidence="3" id="KW-0645">Protease</keyword>
<keyword evidence="10 12" id="KW-0472">Membrane</keyword>
<keyword evidence="4 12" id="KW-0812">Transmembrane</keyword>
<evidence type="ECO:0000313" key="14">
    <source>
        <dbReference type="EMBL" id="TMR34825.1"/>
    </source>
</evidence>
<feature type="transmembrane region" description="Helical" evidence="12">
    <location>
        <begin position="453"/>
        <end position="478"/>
    </location>
</feature>
<feature type="compositionally biased region" description="Low complexity" evidence="11">
    <location>
        <begin position="283"/>
        <end position="292"/>
    </location>
</feature>
<dbReference type="PANTHER" id="PTHR43221:SF2">
    <property type="entry name" value="PROTEASE HTPX HOMOLOG"/>
    <property type="match status" value="1"/>
</dbReference>
<evidence type="ECO:0000256" key="10">
    <source>
        <dbReference type="ARBA" id="ARBA00023136"/>
    </source>
</evidence>
<keyword evidence="7" id="KW-0862">Zinc</keyword>
<feature type="region of interest" description="Disordered" evidence="11">
    <location>
        <begin position="281"/>
        <end position="301"/>
    </location>
</feature>
<keyword evidence="8 12" id="KW-1133">Transmembrane helix</keyword>
<dbReference type="Gene3D" id="3.30.2010.10">
    <property type="entry name" value="Metalloproteases ('zincins'), catalytic domain"/>
    <property type="match status" value="1"/>
</dbReference>
<feature type="transmembrane region" description="Helical" evidence="12">
    <location>
        <begin position="414"/>
        <end position="433"/>
    </location>
</feature>
<keyword evidence="6" id="KW-0378">Hydrolase</keyword>
<dbReference type="PANTHER" id="PTHR43221">
    <property type="entry name" value="PROTEASE HTPX"/>
    <property type="match status" value="1"/>
</dbReference>
<evidence type="ECO:0000256" key="8">
    <source>
        <dbReference type="ARBA" id="ARBA00022989"/>
    </source>
</evidence>
<feature type="transmembrane region" description="Helical" evidence="12">
    <location>
        <begin position="663"/>
        <end position="683"/>
    </location>
</feature>
<evidence type="ECO:0000256" key="12">
    <source>
        <dbReference type="SAM" id="Phobius"/>
    </source>
</evidence>
<comment type="caution">
    <text evidence="14">The sequence shown here is derived from an EMBL/GenBank/DDBJ whole genome shotgun (WGS) entry which is preliminary data.</text>
</comment>
<dbReference type="InterPro" id="IPR001915">
    <property type="entry name" value="Peptidase_M48"/>
</dbReference>
<evidence type="ECO:0000256" key="1">
    <source>
        <dbReference type="ARBA" id="ARBA00001947"/>
    </source>
</evidence>
<evidence type="ECO:0000256" key="3">
    <source>
        <dbReference type="ARBA" id="ARBA00022670"/>
    </source>
</evidence>
<evidence type="ECO:0000256" key="6">
    <source>
        <dbReference type="ARBA" id="ARBA00022801"/>
    </source>
</evidence>
<feature type="domain" description="Peptidase M48" evidence="13">
    <location>
        <begin position="160"/>
        <end position="270"/>
    </location>
</feature>
<evidence type="ECO:0000256" key="7">
    <source>
        <dbReference type="ARBA" id="ARBA00022833"/>
    </source>
</evidence>
<feature type="transmembrane region" description="Helical" evidence="12">
    <location>
        <begin position="531"/>
        <end position="553"/>
    </location>
</feature>
<comment type="cofactor">
    <cofactor evidence="1">
        <name>Zn(2+)</name>
        <dbReference type="ChEBI" id="CHEBI:29105"/>
    </cofactor>
</comment>
<feature type="transmembrane region" description="Helical" evidence="12">
    <location>
        <begin position="380"/>
        <end position="402"/>
    </location>
</feature>
<proteinExistence type="predicted"/>
<feature type="transmembrane region" description="Helical" evidence="12">
    <location>
        <begin position="12"/>
        <end position="32"/>
    </location>
</feature>
<evidence type="ECO:0000256" key="2">
    <source>
        <dbReference type="ARBA" id="ARBA00022475"/>
    </source>
</evidence>